<dbReference type="InterPro" id="IPR001623">
    <property type="entry name" value="DnaJ_domain"/>
</dbReference>
<organism evidence="3 4">
    <name type="scientific">Roridomyces roridus</name>
    <dbReference type="NCBI Taxonomy" id="1738132"/>
    <lineage>
        <taxon>Eukaryota</taxon>
        <taxon>Fungi</taxon>
        <taxon>Dikarya</taxon>
        <taxon>Basidiomycota</taxon>
        <taxon>Agaricomycotina</taxon>
        <taxon>Agaricomycetes</taxon>
        <taxon>Agaricomycetidae</taxon>
        <taxon>Agaricales</taxon>
        <taxon>Marasmiineae</taxon>
        <taxon>Mycenaceae</taxon>
        <taxon>Roridomyces</taxon>
    </lineage>
</organism>
<dbReference type="SUPFAM" id="SSF46565">
    <property type="entry name" value="Chaperone J-domain"/>
    <property type="match status" value="1"/>
</dbReference>
<dbReference type="EMBL" id="JARKIF010000001">
    <property type="protein sequence ID" value="KAJ7650982.1"/>
    <property type="molecule type" value="Genomic_DNA"/>
</dbReference>
<name>A0AAD7G2R3_9AGAR</name>
<dbReference type="InterPro" id="IPR036869">
    <property type="entry name" value="J_dom_sf"/>
</dbReference>
<evidence type="ECO:0000313" key="3">
    <source>
        <dbReference type="EMBL" id="KAJ7650982.1"/>
    </source>
</evidence>
<dbReference type="Proteomes" id="UP001221142">
    <property type="component" value="Unassembled WGS sequence"/>
</dbReference>
<dbReference type="CDD" id="cd06257">
    <property type="entry name" value="DnaJ"/>
    <property type="match status" value="1"/>
</dbReference>
<dbReference type="Pfam" id="PF00226">
    <property type="entry name" value="DnaJ"/>
    <property type="match status" value="1"/>
</dbReference>
<dbReference type="PROSITE" id="PS50076">
    <property type="entry name" value="DNAJ_2"/>
    <property type="match status" value="1"/>
</dbReference>
<dbReference type="AlphaFoldDB" id="A0AAD7G2R3"/>
<reference evidence="3" key="1">
    <citation type="submission" date="2023-03" db="EMBL/GenBank/DDBJ databases">
        <title>Massive genome expansion in bonnet fungi (Mycena s.s.) driven by repeated elements and novel gene families across ecological guilds.</title>
        <authorList>
            <consortium name="Lawrence Berkeley National Laboratory"/>
            <person name="Harder C.B."/>
            <person name="Miyauchi S."/>
            <person name="Viragh M."/>
            <person name="Kuo A."/>
            <person name="Thoen E."/>
            <person name="Andreopoulos B."/>
            <person name="Lu D."/>
            <person name="Skrede I."/>
            <person name="Drula E."/>
            <person name="Henrissat B."/>
            <person name="Morin E."/>
            <person name="Kohler A."/>
            <person name="Barry K."/>
            <person name="LaButti K."/>
            <person name="Morin E."/>
            <person name="Salamov A."/>
            <person name="Lipzen A."/>
            <person name="Mereny Z."/>
            <person name="Hegedus B."/>
            <person name="Baldrian P."/>
            <person name="Stursova M."/>
            <person name="Weitz H."/>
            <person name="Taylor A."/>
            <person name="Grigoriev I.V."/>
            <person name="Nagy L.G."/>
            <person name="Martin F."/>
            <person name="Kauserud H."/>
        </authorList>
    </citation>
    <scope>NUCLEOTIDE SEQUENCE</scope>
    <source>
        <strain evidence="3">9284</strain>
    </source>
</reference>
<sequence length="217" mass="25635">MTAALGGSWSRFTHLPPQIQCLVHARLSSTASGTSYSFPKHQHPTPHEIFHLPRSASQVEIKKRYIELVRLHHPDSSSARDFSPEERHKRFQMVSSAYDALRIKPTVIHERDRTTWEEIARRKRAQGHYSRHSRRAEYEYAEWKNPHVDDRWFDRVILAFGFTALVAGLVPMLMYPRQRPDMLPNSAYHLSEARREALMKYNYDRARELESRRDNEK</sequence>
<evidence type="ECO:0000313" key="4">
    <source>
        <dbReference type="Proteomes" id="UP001221142"/>
    </source>
</evidence>
<dbReference type="SMART" id="SM00271">
    <property type="entry name" value="DnaJ"/>
    <property type="match status" value="1"/>
</dbReference>
<evidence type="ECO:0000259" key="2">
    <source>
        <dbReference type="PROSITE" id="PS50076"/>
    </source>
</evidence>
<dbReference type="PRINTS" id="PR00625">
    <property type="entry name" value="JDOMAIN"/>
</dbReference>
<protein>
    <recommendedName>
        <fullName evidence="2">J domain-containing protein</fullName>
    </recommendedName>
</protein>
<feature type="transmembrane region" description="Helical" evidence="1">
    <location>
        <begin position="156"/>
        <end position="175"/>
    </location>
</feature>
<feature type="domain" description="J" evidence="2">
    <location>
        <begin position="45"/>
        <end position="120"/>
    </location>
</feature>
<accession>A0AAD7G2R3</accession>
<keyword evidence="1" id="KW-0812">Transmembrane</keyword>
<evidence type="ECO:0000256" key="1">
    <source>
        <dbReference type="SAM" id="Phobius"/>
    </source>
</evidence>
<keyword evidence="4" id="KW-1185">Reference proteome</keyword>
<keyword evidence="1" id="KW-1133">Transmembrane helix</keyword>
<keyword evidence="1" id="KW-0472">Membrane</keyword>
<gene>
    <name evidence="3" type="ORF">FB45DRAFT_820431</name>
</gene>
<dbReference type="Gene3D" id="1.10.287.110">
    <property type="entry name" value="DnaJ domain"/>
    <property type="match status" value="1"/>
</dbReference>
<proteinExistence type="predicted"/>
<comment type="caution">
    <text evidence="3">The sequence shown here is derived from an EMBL/GenBank/DDBJ whole genome shotgun (WGS) entry which is preliminary data.</text>
</comment>